<evidence type="ECO:0000256" key="7">
    <source>
        <dbReference type="ARBA" id="ARBA00038850"/>
    </source>
</evidence>
<keyword evidence="11" id="KW-0378">Hydrolase</keyword>
<dbReference type="InterPro" id="IPR003593">
    <property type="entry name" value="AAA+_ATPase"/>
</dbReference>
<evidence type="ECO:0000313" key="11">
    <source>
        <dbReference type="EMBL" id="SNV33183.1"/>
    </source>
</evidence>
<feature type="region of interest" description="Disordered" evidence="9">
    <location>
        <begin position="1"/>
        <end position="36"/>
    </location>
</feature>
<evidence type="ECO:0000256" key="5">
    <source>
        <dbReference type="ARBA" id="ARBA00022840"/>
    </source>
</evidence>
<protein>
    <recommendedName>
        <fullName evidence="7">ABC-type polar-amino-acid transporter</fullName>
        <ecNumber evidence="7">7.4.2.1</ecNumber>
    </recommendedName>
</protein>
<keyword evidence="6" id="KW-0472">Membrane</keyword>
<dbReference type="InterPro" id="IPR030679">
    <property type="entry name" value="ABC_ATPase_HisP-typ"/>
</dbReference>
<dbReference type="PROSITE" id="PS50893">
    <property type="entry name" value="ABC_TRANSPORTER_2"/>
    <property type="match status" value="1"/>
</dbReference>
<dbReference type="GO" id="GO:0005524">
    <property type="term" value="F:ATP binding"/>
    <property type="evidence" value="ECO:0007669"/>
    <property type="project" value="UniProtKB-KW"/>
</dbReference>
<dbReference type="GO" id="GO:0016887">
    <property type="term" value="F:ATP hydrolysis activity"/>
    <property type="evidence" value="ECO:0007669"/>
    <property type="project" value="InterPro"/>
</dbReference>
<feature type="domain" description="ABC transporter" evidence="10">
    <location>
        <begin position="39"/>
        <end position="286"/>
    </location>
</feature>
<dbReference type="CDD" id="cd03262">
    <property type="entry name" value="ABC_HisP_GlnQ"/>
    <property type="match status" value="1"/>
</dbReference>
<dbReference type="EC" id="7.4.2.1" evidence="7"/>
<dbReference type="InterPro" id="IPR003439">
    <property type="entry name" value="ABC_transporter-like_ATP-bd"/>
</dbReference>
<dbReference type="FunFam" id="3.40.50.300:FF:000020">
    <property type="entry name" value="Amino acid ABC transporter ATP-binding component"/>
    <property type="match status" value="1"/>
</dbReference>
<accession>A0A239WGZ0</accession>
<dbReference type="PANTHER" id="PTHR43166:SF35">
    <property type="entry name" value="L-CYSTINE IMPORT ATP-BINDING PROTEIN TCYN"/>
    <property type="match status" value="1"/>
</dbReference>
<evidence type="ECO:0000259" key="10">
    <source>
        <dbReference type="PROSITE" id="PS50893"/>
    </source>
</evidence>
<dbReference type="GO" id="GO:0015426">
    <property type="term" value="F:ATPase-coupled polar amino acid-transporter activity"/>
    <property type="evidence" value="ECO:0007669"/>
    <property type="project" value="UniProtKB-EC"/>
</dbReference>
<dbReference type="InterPro" id="IPR050086">
    <property type="entry name" value="MetN_ABC_transporter-like"/>
</dbReference>
<proteinExistence type="predicted"/>
<comment type="catalytic activity">
    <reaction evidence="8">
        <text>a polar amino acid(out) + ATP + H2O = a polar amino acid(in) + ADP + phosphate + H(+)</text>
        <dbReference type="Rhea" id="RHEA:14673"/>
        <dbReference type="ChEBI" id="CHEBI:15377"/>
        <dbReference type="ChEBI" id="CHEBI:15378"/>
        <dbReference type="ChEBI" id="CHEBI:30616"/>
        <dbReference type="ChEBI" id="CHEBI:43474"/>
        <dbReference type="ChEBI" id="CHEBI:62031"/>
        <dbReference type="ChEBI" id="CHEBI:456216"/>
        <dbReference type="EC" id="7.4.2.1"/>
    </reaction>
    <physiologicalReaction direction="left-to-right" evidence="8">
        <dbReference type="Rhea" id="RHEA:14674"/>
    </physiologicalReaction>
</comment>
<evidence type="ECO:0000313" key="12">
    <source>
        <dbReference type="Proteomes" id="UP000215332"/>
    </source>
</evidence>
<dbReference type="AlphaFoldDB" id="A0A239WGZ0"/>
<dbReference type="InterPro" id="IPR017871">
    <property type="entry name" value="ABC_transporter-like_CS"/>
</dbReference>
<evidence type="ECO:0000256" key="2">
    <source>
        <dbReference type="ARBA" id="ARBA00022448"/>
    </source>
</evidence>
<evidence type="ECO:0000256" key="3">
    <source>
        <dbReference type="ARBA" id="ARBA00022475"/>
    </source>
</evidence>
<evidence type="ECO:0000256" key="9">
    <source>
        <dbReference type="SAM" id="MobiDB-lite"/>
    </source>
</evidence>
<dbReference type="eggNOG" id="COG1126">
    <property type="taxonomic scope" value="Bacteria"/>
</dbReference>
<dbReference type="Gene3D" id="3.40.50.300">
    <property type="entry name" value="P-loop containing nucleotide triphosphate hydrolases"/>
    <property type="match status" value="1"/>
</dbReference>
<keyword evidence="3" id="KW-1003">Cell membrane</keyword>
<sequence length="290" mass="31100">MSTTPTPRHEKTSDTPTGAGPLVEHTAAPHSSASETPMTHVAGLHKEFGSLHILKGIDLDVGKGQVCVLLGPSGSGKSTLLRCINQLETFEAGSIRIDGELVGYQETPTRGGRLRRLPEKTIAAQRARTGMVFQRFNLFPHMTALENVMEAPIHVAGAGKDEARTAALHLLERVGMAGRADHYPAELSGGQQQRVAIARAMAMKPDLMLFDEPTSALDPELVGEVLAVLKDLAAEGMTMVIVTHEIGFAREVADIVAFMDDGVIVESGDPQSVIDDPQSPRLRDFLDSVL</sequence>
<dbReference type="InterPro" id="IPR027417">
    <property type="entry name" value="P-loop_NTPase"/>
</dbReference>
<dbReference type="PANTHER" id="PTHR43166">
    <property type="entry name" value="AMINO ACID IMPORT ATP-BINDING PROTEIN"/>
    <property type="match status" value="1"/>
</dbReference>
<dbReference type="KEGG" id="cgrn:4412665_00917"/>
<dbReference type="Proteomes" id="UP000215332">
    <property type="component" value="Chromosome 1"/>
</dbReference>
<keyword evidence="4" id="KW-0547">Nucleotide-binding</keyword>
<gene>
    <name evidence="11" type="primary">tcyC</name>
    <name evidence="11" type="ORF">SAMEA4412665_00917</name>
</gene>
<organism evidence="11 12">
    <name type="scientific">Cutibacterium granulosum</name>
    <dbReference type="NCBI Taxonomy" id="33011"/>
    <lineage>
        <taxon>Bacteria</taxon>
        <taxon>Bacillati</taxon>
        <taxon>Actinomycetota</taxon>
        <taxon>Actinomycetes</taxon>
        <taxon>Propionibacteriales</taxon>
        <taxon>Propionibacteriaceae</taxon>
        <taxon>Cutibacterium</taxon>
    </lineage>
</organism>
<keyword evidence="5 11" id="KW-0067">ATP-binding</keyword>
<keyword evidence="2" id="KW-0813">Transport</keyword>
<dbReference type="SMART" id="SM00382">
    <property type="entry name" value="AAA"/>
    <property type="match status" value="1"/>
</dbReference>
<evidence type="ECO:0000256" key="6">
    <source>
        <dbReference type="ARBA" id="ARBA00023136"/>
    </source>
</evidence>
<evidence type="ECO:0000256" key="1">
    <source>
        <dbReference type="ARBA" id="ARBA00004202"/>
    </source>
</evidence>
<dbReference type="EMBL" id="LT906441">
    <property type="protein sequence ID" value="SNV33183.1"/>
    <property type="molecule type" value="Genomic_DNA"/>
</dbReference>
<dbReference type="SUPFAM" id="SSF52540">
    <property type="entry name" value="P-loop containing nucleoside triphosphate hydrolases"/>
    <property type="match status" value="1"/>
</dbReference>
<dbReference type="GO" id="GO:0005886">
    <property type="term" value="C:plasma membrane"/>
    <property type="evidence" value="ECO:0007669"/>
    <property type="project" value="UniProtKB-SubCell"/>
</dbReference>
<evidence type="ECO:0000256" key="4">
    <source>
        <dbReference type="ARBA" id="ARBA00022741"/>
    </source>
</evidence>
<name>A0A239WGZ0_9ACTN</name>
<evidence type="ECO:0000256" key="8">
    <source>
        <dbReference type="ARBA" id="ARBA00047624"/>
    </source>
</evidence>
<dbReference type="PROSITE" id="PS00211">
    <property type="entry name" value="ABC_TRANSPORTER_1"/>
    <property type="match status" value="1"/>
</dbReference>
<reference evidence="11 12" key="1">
    <citation type="submission" date="2017-06" db="EMBL/GenBank/DDBJ databases">
        <authorList>
            <consortium name="Pathogen Informatics"/>
        </authorList>
    </citation>
    <scope>NUCLEOTIDE SEQUENCE [LARGE SCALE GENOMIC DNA]</scope>
    <source>
        <strain evidence="11 12">NCTC11865</strain>
    </source>
</reference>
<dbReference type="PIRSF" id="PIRSF039085">
    <property type="entry name" value="ABC_ATPase_HisP"/>
    <property type="match status" value="1"/>
</dbReference>
<comment type="subcellular location">
    <subcellularLocation>
        <location evidence="1">Cell membrane</location>
        <topology evidence="1">Peripheral membrane protein</topology>
    </subcellularLocation>
</comment>
<dbReference type="Pfam" id="PF00005">
    <property type="entry name" value="ABC_tran"/>
    <property type="match status" value="1"/>
</dbReference>